<dbReference type="GO" id="GO:0032259">
    <property type="term" value="P:methylation"/>
    <property type="evidence" value="ECO:0007669"/>
    <property type="project" value="UniProtKB-KW"/>
</dbReference>
<evidence type="ECO:0000256" key="2">
    <source>
        <dbReference type="ARBA" id="ARBA00022679"/>
    </source>
</evidence>
<dbReference type="RefSeq" id="XP_040707402.1">
    <property type="nucleotide sequence ID" value="XM_040845660.1"/>
</dbReference>
<evidence type="ECO:0000256" key="4">
    <source>
        <dbReference type="PIRSR" id="PIRSR005739-1"/>
    </source>
</evidence>
<dbReference type="PIRSF" id="PIRSF005739">
    <property type="entry name" value="O-mtase"/>
    <property type="match status" value="1"/>
</dbReference>
<dbReference type="SUPFAM" id="SSF46785">
    <property type="entry name" value="Winged helix' DNA-binding domain"/>
    <property type="match status" value="1"/>
</dbReference>
<dbReference type="EMBL" id="KV878582">
    <property type="protein sequence ID" value="OJJ63596.1"/>
    <property type="molecule type" value="Genomic_DNA"/>
</dbReference>
<dbReference type="GO" id="GO:0008171">
    <property type="term" value="F:O-methyltransferase activity"/>
    <property type="evidence" value="ECO:0007669"/>
    <property type="project" value="InterPro"/>
</dbReference>
<feature type="domain" description="O-methyltransferase dimerisation" evidence="6">
    <location>
        <begin position="43"/>
        <end position="104"/>
    </location>
</feature>
<dbReference type="STRING" id="1036612.A0A1L9TW03"/>
<dbReference type="PROSITE" id="PS51683">
    <property type="entry name" value="SAM_OMT_II"/>
    <property type="match status" value="1"/>
</dbReference>
<sequence>MDSIVSQIQILAREAGPADKARLRSVLRQVLSDLGSPQDTLIQLYNGHLRNAVVRLAISSGLFRSLSQGQDALSVTQLAKQSGASPQLFERILRYLASNNIIEEVGQGQFKANNTTHILADKKAGIFASHSFDFTGRVVQAFPEFIMENNYEDVTDGTKTVFQKAFDTDLHCFSWLAQHPDQVEEMQQVMKSFRSSDWIQGFDQFEKEALDAEDNSERVFLVDVGGGSGHQCIEVRDRFPGLHGRLVVHDLPEVVKEVLEIPGIKIEANDMFQEQKVIGARFYYLRRIFHDWPDAQCTLILKNLRSSMASDSRVLIDEVVLPETNVPWQSAMADLAMMILLGGRERTQKQWAALAVQAGLRIAYIHAYNDPVSFHSVIVLELDHV</sequence>
<feature type="active site" description="Proton acceptor" evidence="4">
    <location>
        <position position="290"/>
    </location>
</feature>
<accession>A0A1L9TW03</accession>
<dbReference type="GO" id="GO:0044550">
    <property type="term" value="P:secondary metabolite biosynthetic process"/>
    <property type="evidence" value="ECO:0007669"/>
    <property type="project" value="UniProtKB-ARBA"/>
</dbReference>
<evidence type="ECO:0000256" key="3">
    <source>
        <dbReference type="ARBA" id="ARBA00022691"/>
    </source>
</evidence>
<dbReference type="InterPro" id="IPR036388">
    <property type="entry name" value="WH-like_DNA-bd_sf"/>
</dbReference>
<dbReference type="GO" id="GO:0046983">
    <property type="term" value="F:protein dimerization activity"/>
    <property type="evidence" value="ECO:0007669"/>
    <property type="project" value="InterPro"/>
</dbReference>
<reference evidence="8" key="1">
    <citation type="journal article" date="2017" name="Genome Biol.">
        <title>Comparative genomics reveals high biological diversity and specific adaptations in the industrially and medically important fungal genus Aspergillus.</title>
        <authorList>
            <person name="de Vries R.P."/>
            <person name="Riley R."/>
            <person name="Wiebenga A."/>
            <person name="Aguilar-Osorio G."/>
            <person name="Amillis S."/>
            <person name="Uchima C.A."/>
            <person name="Anderluh G."/>
            <person name="Asadollahi M."/>
            <person name="Askin M."/>
            <person name="Barry K."/>
            <person name="Battaglia E."/>
            <person name="Bayram O."/>
            <person name="Benocci T."/>
            <person name="Braus-Stromeyer S.A."/>
            <person name="Caldana C."/>
            <person name="Canovas D."/>
            <person name="Cerqueira G.C."/>
            <person name="Chen F."/>
            <person name="Chen W."/>
            <person name="Choi C."/>
            <person name="Clum A."/>
            <person name="Dos Santos R.A."/>
            <person name="Damasio A.R."/>
            <person name="Diallinas G."/>
            <person name="Emri T."/>
            <person name="Fekete E."/>
            <person name="Flipphi M."/>
            <person name="Freyberg S."/>
            <person name="Gallo A."/>
            <person name="Gournas C."/>
            <person name="Habgood R."/>
            <person name="Hainaut M."/>
            <person name="Harispe M.L."/>
            <person name="Henrissat B."/>
            <person name="Hilden K.S."/>
            <person name="Hope R."/>
            <person name="Hossain A."/>
            <person name="Karabika E."/>
            <person name="Karaffa L."/>
            <person name="Karanyi Z."/>
            <person name="Krasevec N."/>
            <person name="Kuo A."/>
            <person name="Kusch H."/>
            <person name="LaButti K."/>
            <person name="Lagendijk E.L."/>
            <person name="Lapidus A."/>
            <person name="Levasseur A."/>
            <person name="Lindquist E."/>
            <person name="Lipzen A."/>
            <person name="Logrieco A.F."/>
            <person name="MacCabe A."/>
            <person name="Maekelae M.R."/>
            <person name="Malavazi I."/>
            <person name="Melin P."/>
            <person name="Meyer V."/>
            <person name="Mielnichuk N."/>
            <person name="Miskei M."/>
            <person name="Molnar A.P."/>
            <person name="Mule G."/>
            <person name="Ngan C.Y."/>
            <person name="Orejas M."/>
            <person name="Orosz E."/>
            <person name="Ouedraogo J.P."/>
            <person name="Overkamp K.M."/>
            <person name="Park H.-S."/>
            <person name="Perrone G."/>
            <person name="Piumi F."/>
            <person name="Punt P.J."/>
            <person name="Ram A.F."/>
            <person name="Ramon A."/>
            <person name="Rauscher S."/>
            <person name="Record E."/>
            <person name="Riano-Pachon D.M."/>
            <person name="Robert V."/>
            <person name="Roehrig J."/>
            <person name="Ruller R."/>
            <person name="Salamov A."/>
            <person name="Salih N.S."/>
            <person name="Samson R.A."/>
            <person name="Sandor E."/>
            <person name="Sanguinetti M."/>
            <person name="Schuetze T."/>
            <person name="Sepcic K."/>
            <person name="Shelest E."/>
            <person name="Sherlock G."/>
            <person name="Sophianopoulou V."/>
            <person name="Squina F.M."/>
            <person name="Sun H."/>
            <person name="Susca A."/>
            <person name="Todd R.B."/>
            <person name="Tsang A."/>
            <person name="Unkles S.E."/>
            <person name="van de Wiele N."/>
            <person name="van Rossen-Uffink D."/>
            <person name="Oliveira J.V."/>
            <person name="Vesth T.C."/>
            <person name="Visser J."/>
            <person name="Yu J.-H."/>
            <person name="Zhou M."/>
            <person name="Andersen M.R."/>
            <person name="Archer D.B."/>
            <person name="Baker S.E."/>
            <person name="Benoit I."/>
            <person name="Brakhage A.A."/>
            <person name="Braus G.H."/>
            <person name="Fischer R."/>
            <person name="Frisvad J.C."/>
            <person name="Goldman G.H."/>
            <person name="Houbraken J."/>
            <person name="Oakley B."/>
            <person name="Pocsi I."/>
            <person name="Scazzocchio C."/>
            <person name="Seiboth B."/>
            <person name="vanKuyk P.A."/>
            <person name="Wortman J."/>
            <person name="Dyer P.S."/>
            <person name="Grigoriev I.V."/>
        </authorList>
    </citation>
    <scope>NUCLEOTIDE SEQUENCE [LARGE SCALE GENOMIC DNA]</scope>
    <source>
        <strain evidence="8">CBS 593.65</strain>
    </source>
</reference>
<dbReference type="Pfam" id="PF08100">
    <property type="entry name" value="Dimerisation"/>
    <property type="match status" value="1"/>
</dbReference>
<dbReference type="OrthoDB" id="2410195at2759"/>
<dbReference type="InterPro" id="IPR029063">
    <property type="entry name" value="SAM-dependent_MTases_sf"/>
</dbReference>
<evidence type="ECO:0000259" key="5">
    <source>
        <dbReference type="Pfam" id="PF00891"/>
    </source>
</evidence>
<evidence type="ECO:0000259" key="6">
    <source>
        <dbReference type="Pfam" id="PF08100"/>
    </source>
</evidence>
<protein>
    <submittedName>
        <fullName evidence="7">Uncharacterized protein</fullName>
    </submittedName>
</protein>
<dbReference type="Proteomes" id="UP000184356">
    <property type="component" value="Unassembled WGS sequence"/>
</dbReference>
<keyword evidence="1" id="KW-0489">Methyltransferase</keyword>
<evidence type="ECO:0000313" key="8">
    <source>
        <dbReference type="Proteomes" id="UP000184356"/>
    </source>
</evidence>
<dbReference type="InterPro" id="IPR001077">
    <property type="entry name" value="COMT_C"/>
</dbReference>
<dbReference type="InterPro" id="IPR012967">
    <property type="entry name" value="COMT_dimerisation"/>
</dbReference>
<dbReference type="Pfam" id="PF00891">
    <property type="entry name" value="Methyltransf_2"/>
    <property type="match status" value="1"/>
</dbReference>
<dbReference type="Gene3D" id="1.10.10.10">
    <property type="entry name" value="Winged helix-like DNA-binding domain superfamily/Winged helix DNA-binding domain"/>
    <property type="match status" value="1"/>
</dbReference>
<feature type="domain" description="O-methyltransferase C-terminal" evidence="5">
    <location>
        <begin position="154"/>
        <end position="360"/>
    </location>
</feature>
<name>A0A1L9TW03_9EURO</name>
<dbReference type="PANTHER" id="PTHR43712:SF4">
    <property type="entry name" value="O-METHYLTRANSFERASE DOMAIN-CONTAINING PROTEIN"/>
    <property type="match status" value="1"/>
</dbReference>
<keyword evidence="3" id="KW-0949">S-adenosyl-L-methionine</keyword>
<proteinExistence type="predicted"/>
<dbReference type="PANTHER" id="PTHR43712">
    <property type="entry name" value="PUTATIVE (AFU_ORTHOLOGUE AFUA_4G14580)-RELATED"/>
    <property type="match status" value="1"/>
</dbReference>
<keyword evidence="8" id="KW-1185">Reference proteome</keyword>
<dbReference type="InterPro" id="IPR016461">
    <property type="entry name" value="COMT-like"/>
</dbReference>
<dbReference type="GeneID" id="63761733"/>
<dbReference type="SUPFAM" id="SSF53335">
    <property type="entry name" value="S-adenosyl-L-methionine-dependent methyltransferases"/>
    <property type="match status" value="1"/>
</dbReference>
<keyword evidence="2" id="KW-0808">Transferase</keyword>
<evidence type="ECO:0000313" key="7">
    <source>
        <dbReference type="EMBL" id="OJJ63596.1"/>
    </source>
</evidence>
<organism evidence="7 8">
    <name type="scientific">Aspergillus sydowii CBS 593.65</name>
    <dbReference type="NCBI Taxonomy" id="1036612"/>
    <lineage>
        <taxon>Eukaryota</taxon>
        <taxon>Fungi</taxon>
        <taxon>Dikarya</taxon>
        <taxon>Ascomycota</taxon>
        <taxon>Pezizomycotina</taxon>
        <taxon>Eurotiomycetes</taxon>
        <taxon>Eurotiomycetidae</taxon>
        <taxon>Eurotiales</taxon>
        <taxon>Aspergillaceae</taxon>
        <taxon>Aspergillus</taxon>
        <taxon>Aspergillus subgen. Nidulantes</taxon>
    </lineage>
</organism>
<dbReference type="Gene3D" id="3.40.50.150">
    <property type="entry name" value="Vaccinia Virus protein VP39"/>
    <property type="match status" value="1"/>
</dbReference>
<dbReference type="AlphaFoldDB" id="A0A1L9TW03"/>
<dbReference type="VEuPathDB" id="FungiDB:ASPSYDRAFT_38181"/>
<evidence type="ECO:0000256" key="1">
    <source>
        <dbReference type="ARBA" id="ARBA00022603"/>
    </source>
</evidence>
<gene>
    <name evidence="7" type="ORF">ASPSYDRAFT_38181</name>
</gene>
<dbReference type="InterPro" id="IPR036390">
    <property type="entry name" value="WH_DNA-bd_sf"/>
</dbReference>